<gene>
    <name evidence="2" type="ORF">Daura_45390</name>
</gene>
<accession>A0A9Q9MI33</accession>
<dbReference type="AlphaFoldDB" id="A0A9Q9MI33"/>
<keyword evidence="3" id="KW-1185">Reference proteome</keyword>
<dbReference type="OrthoDB" id="5189293at2"/>
<dbReference type="InterPro" id="IPR056782">
    <property type="entry name" value="HAD_PNKP"/>
</dbReference>
<dbReference type="Gene3D" id="3.40.50.1000">
    <property type="entry name" value="HAD superfamily/HAD-like"/>
    <property type="match status" value="1"/>
</dbReference>
<name>A0A9Q9MI33_9ACTN</name>
<organism evidence="2 3">
    <name type="scientific">Dactylosporangium aurantiacum</name>
    <dbReference type="NCBI Taxonomy" id="35754"/>
    <lineage>
        <taxon>Bacteria</taxon>
        <taxon>Bacillati</taxon>
        <taxon>Actinomycetota</taxon>
        <taxon>Actinomycetes</taxon>
        <taxon>Micromonosporales</taxon>
        <taxon>Micromonosporaceae</taxon>
        <taxon>Dactylosporangium</taxon>
    </lineage>
</organism>
<dbReference type="InterPro" id="IPR023214">
    <property type="entry name" value="HAD_sf"/>
</dbReference>
<feature type="domain" description="Polynucleotide kinase PNKP phosphatase" evidence="1">
    <location>
        <begin position="10"/>
        <end position="142"/>
    </location>
</feature>
<dbReference type="SUPFAM" id="SSF56784">
    <property type="entry name" value="HAD-like"/>
    <property type="match status" value="1"/>
</dbReference>
<evidence type="ECO:0000313" key="2">
    <source>
        <dbReference type="EMBL" id="UWZ60128.1"/>
    </source>
</evidence>
<dbReference type="InterPro" id="IPR036412">
    <property type="entry name" value="HAD-like_sf"/>
</dbReference>
<dbReference type="KEGG" id="daur:Daura_45390"/>
<dbReference type="EMBL" id="CP073767">
    <property type="protein sequence ID" value="UWZ60128.1"/>
    <property type="molecule type" value="Genomic_DNA"/>
</dbReference>
<proteinExistence type="predicted"/>
<dbReference type="Pfam" id="PF25109">
    <property type="entry name" value="HAD_PNKP"/>
    <property type="match status" value="1"/>
</dbReference>
<evidence type="ECO:0000259" key="1">
    <source>
        <dbReference type="Pfam" id="PF25109"/>
    </source>
</evidence>
<evidence type="ECO:0000313" key="3">
    <source>
        <dbReference type="Proteomes" id="UP001058003"/>
    </source>
</evidence>
<protein>
    <recommendedName>
        <fullName evidence="1">Polynucleotide kinase PNKP phosphatase domain-containing protein</fullName>
    </recommendedName>
</protein>
<sequence length="163" mass="18421">MPEQRDAALAVFDIDGVVADVRHRLRHLDKRPKDWARFFAAADRDPVLPEGVELALRHAAEHVLVWLTGRPEHLRPVTDAWLRRAGLPAELLFMRPANDRRPARDFKAGQLARLARESPIAVVVDDDPEVVARLRSLGHPVLLADWVPHSSTLHTAQEREGRT</sequence>
<reference evidence="2" key="1">
    <citation type="submission" date="2021-04" db="EMBL/GenBank/DDBJ databases">
        <title>Dactylosporangium aurantiacum NRRL B-8018 full assembly.</title>
        <authorList>
            <person name="Hartkoorn R.C."/>
            <person name="Beaudoing E."/>
            <person name="Hot D."/>
        </authorList>
    </citation>
    <scope>NUCLEOTIDE SEQUENCE</scope>
    <source>
        <strain evidence="2">NRRL B-8018</strain>
    </source>
</reference>
<dbReference type="RefSeq" id="WP_033365628.1">
    <property type="nucleotide sequence ID" value="NZ_CP073767.1"/>
</dbReference>
<dbReference type="Proteomes" id="UP001058003">
    <property type="component" value="Chromosome"/>
</dbReference>